<evidence type="ECO:0000256" key="2">
    <source>
        <dbReference type="ARBA" id="ARBA00022692"/>
    </source>
</evidence>
<keyword evidence="5" id="KW-1003">Cell membrane</keyword>
<feature type="transmembrane region" description="Helical" evidence="5">
    <location>
        <begin position="212"/>
        <end position="230"/>
    </location>
</feature>
<dbReference type="PANTHER" id="PTHR30371">
    <property type="entry name" value="SEC-INDEPENDENT PROTEIN TRANSLOCASE PROTEIN TATC"/>
    <property type="match status" value="1"/>
</dbReference>
<keyword evidence="4 5" id="KW-0472">Membrane</keyword>
<sequence length="238" mass="27508">MDHKKQTIVEHLTEFRRRFIWTLACFLLVFLLGFIYAGDIYSWLTSGFEKKLLVLGPNDILWIYVRLSSLLAFSVTLPFMVYQIWQFVRPALTSRESKAIFAYIPATFICFVLGLAFGFYLVSPAILQVLLSLGEGLFETQLTAQNYLAFLFHTTIPLGILFELPVLVSFFTSLGLLKPQFLVQYRRYAYFILLVLAVILTPADFISDLAMTVPLILLYEVSLLLSYYIYKKKEKRSE</sequence>
<keyword evidence="5" id="KW-0813">Transport</keyword>
<keyword evidence="5" id="KW-0811">Translocation</keyword>
<dbReference type="NCBIfam" id="TIGR00945">
    <property type="entry name" value="tatC"/>
    <property type="match status" value="1"/>
</dbReference>
<dbReference type="InterPro" id="IPR002033">
    <property type="entry name" value="TatC"/>
</dbReference>
<evidence type="ECO:0000313" key="6">
    <source>
        <dbReference type="EMBL" id="KXT72971.1"/>
    </source>
</evidence>
<dbReference type="GO" id="GO:0043953">
    <property type="term" value="P:protein transport by the Tat complex"/>
    <property type="evidence" value="ECO:0007669"/>
    <property type="project" value="UniProtKB-UniRule"/>
</dbReference>
<dbReference type="GO" id="GO:0033281">
    <property type="term" value="C:TAT protein transport complex"/>
    <property type="evidence" value="ECO:0007669"/>
    <property type="project" value="UniProtKB-UniRule"/>
</dbReference>
<feature type="transmembrane region" description="Helical" evidence="5">
    <location>
        <begin position="100"/>
        <end position="127"/>
    </location>
</feature>
<dbReference type="Proteomes" id="UP000070096">
    <property type="component" value="Unassembled WGS sequence"/>
</dbReference>
<accession>A0A139NB23</accession>
<keyword evidence="3 5" id="KW-1133">Transmembrane helix</keyword>
<feature type="transmembrane region" description="Helical" evidence="5">
    <location>
        <begin position="20"/>
        <end position="43"/>
    </location>
</feature>
<comment type="subunit">
    <text evidence="5">Forms a complex with TatA.</text>
</comment>
<comment type="function">
    <text evidence="5">Part of the twin-arginine translocation (Tat) system that transports large folded proteins containing a characteristic twin-arginine motif in their signal peptide across membranes.</text>
</comment>
<feature type="transmembrane region" description="Helical" evidence="5">
    <location>
        <begin position="147"/>
        <end position="176"/>
    </location>
</feature>
<dbReference type="PANTHER" id="PTHR30371:SF4">
    <property type="entry name" value="SEC-INDEPENDENT PROTEIN TRANSLOCASE PROTEIN TATCD"/>
    <property type="match status" value="1"/>
</dbReference>
<dbReference type="HAMAP" id="MF_00902">
    <property type="entry name" value="TatC"/>
    <property type="match status" value="1"/>
</dbReference>
<dbReference type="Pfam" id="PF00902">
    <property type="entry name" value="TatC"/>
    <property type="match status" value="1"/>
</dbReference>
<dbReference type="GO" id="GO:0009977">
    <property type="term" value="F:proton motive force dependent protein transmembrane transporter activity"/>
    <property type="evidence" value="ECO:0007669"/>
    <property type="project" value="TreeGrafter"/>
</dbReference>
<protein>
    <recommendedName>
        <fullName evidence="5">Sec-independent protein translocase protein TatC</fullName>
    </recommendedName>
</protein>
<dbReference type="PATRIC" id="fig|1302.21.peg.576"/>
<dbReference type="PRINTS" id="PR01840">
    <property type="entry name" value="TATCFAMILY"/>
</dbReference>
<comment type="caution">
    <text evidence="6">The sequence shown here is derived from an EMBL/GenBank/DDBJ whole genome shotgun (WGS) entry which is preliminary data.</text>
</comment>
<evidence type="ECO:0000313" key="7">
    <source>
        <dbReference type="Proteomes" id="UP000070096"/>
    </source>
</evidence>
<keyword evidence="2 5" id="KW-0812">Transmembrane</keyword>
<evidence type="ECO:0000256" key="4">
    <source>
        <dbReference type="ARBA" id="ARBA00023136"/>
    </source>
</evidence>
<feature type="transmembrane region" description="Helical" evidence="5">
    <location>
        <begin position="188"/>
        <end position="206"/>
    </location>
</feature>
<organism evidence="6 7">
    <name type="scientific">Streptococcus gordonii</name>
    <dbReference type="NCBI Taxonomy" id="1302"/>
    <lineage>
        <taxon>Bacteria</taxon>
        <taxon>Bacillati</taxon>
        <taxon>Bacillota</taxon>
        <taxon>Bacilli</taxon>
        <taxon>Lactobacillales</taxon>
        <taxon>Streptococcaceae</taxon>
        <taxon>Streptococcus</taxon>
    </lineage>
</organism>
<dbReference type="GO" id="GO:0065002">
    <property type="term" value="P:intracellular protein transmembrane transport"/>
    <property type="evidence" value="ECO:0007669"/>
    <property type="project" value="TreeGrafter"/>
</dbReference>
<dbReference type="AlphaFoldDB" id="A0A139NB23"/>
<comment type="subcellular location">
    <subcellularLocation>
        <location evidence="5">Cell membrane</location>
        <topology evidence="5">Multi-pass membrane protein</topology>
    </subcellularLocation>
    <subcellularLocation>
        <location evidence="1">Membrane</location>
        <topology evidence="1">Multi-pass membrane protein</topology>
    </subcellularLocation>
</comment>
<evidence type="ECO:0000256" key="1">
    <source>
        <dbReference type="ARBA" id="ARBA00004141"/>
    </source>
</evidence>
<name>A0A139NB23_STRGN</name>
<evidence type="ECO:0000256" key="3">
    <source>
        <dbReference type="ARBA" id="ARBA00022989"/>
    </source>
</evidence>
<gene>
    <name evidence="5" type="primary">tatC</name>
    <name evidence="6" type="ORF">SGODD07_00509</name>
</gene>
<evidence type="ECO:0000256" key="5">
    <source>
        <dbReference type="HAMAP-Rule" id="MF_00902"/>
    </source>
</evidence>
<feature type="transmembrane region" description="Helical" evidence="5">
    <location>
        <begin position="63"/>
        <end position="88"/>
    </location>
</feature>
<dbReference type="EMBL" id="LQRC01000082">
    <property type="protein sequence ID" value="KXT72971.1"/>
    <property type="molecule type" value="Genomic_DNA"/>
</dbReference>
<proteinExistence type="inferred from homology"/>
<reference evidence="6 7" key="1">
    <citation type="submission" date="2016-01" db="EMBL/GenBank/DDBJ databases">
        <title>Highly variable Streptococcus oralis are common among viridans streptococci isolated from primates.</title>
        <authorList>
            <person name="Denapaite D."/>
            <person name="Rieger M."/>
            <person name="Koendgen S."/>
            <person name="Brueckner R."/>
            <person name="Ochigava I."/>
            <person name="Kappeler P."/>
            <person name="Maetz-Rensing K."/>
            <person name="Leendertz F."/>
            <person name="Hakenbeck R."/>
        </authorList>
    </citation>
    <scope>NUCLEOTIDE SEQUENCE [LARGE SCALE GENOMIC DNA]</scope>
    <source>
        <strain evidence="6 7">DD07</strain>
    </source>
</reference>
<keyword evidence="5" id="KW-0653">Protein transport</keyword>
<comment type="similarity">
    <text evidence="5">Belongs to the TatC family.</text>
</comment>